<comment type="caution">
    <text evidence="1">The sequence shown here is derived from an EMBL/GenBank/DDBJ whole genome shotgun (WGS) entry which is preliminary data.</text>
</comment>
<organism evidence="1 2">
    <name type="scientific">Austropuccinia psidii MF-1</name>
    <dbReference type="NCBI Taxonomy" id="1389203"/>
    <lineage>
        <taxon>Eukaryota</taxon>
        <taxon>Fungi</taxon>
        <taxon>Dikarya</taxon>
        <taxon>Basidiomycota</taxon>
        <taxon>Pucciniomycotina</taxon>
        <taxon>Pucciniomycetes</taxon>
        <taxon>Pucciniales</taxon>
        <taxon>Sphaerophragmiaceae</taxon>
        <taxon>Austropuccinia</taxon>
    </lineage>
</organism>
<keyword evidence="2" id="KW-1185">Reference proteome</keyword>
<name>A0A9Q3BG09_9BASI</name>
<proteinExistence type="predicted"/>
<sequence>MAIQKHQSASGIHHFSLNQGSSMFLALCKAHDDACYFCKRESCHMDNKLQIVQDLFFVNCLGTVRNKTWSYPFVFPEFFTADDPAKKVVAHEGKWSPGRTTAKYNIPAELHCYWITNSDHNAKQPTCDGCKQKPP</sequence>
<accession>A0A9Q3BG09</accession>
<dbReference type="EMBL" id="AVOT02000923">
    <property type="protein sequence ID" value="MBW0464971.1"/>
    <property type="molecule type" value="Genomic_DNA"/>
</dbReference>
<gene>
    <name evidence="1" type="ORF">O181_004686</name>
</gene>
<reference evidence="1" key="1">
    <citation type="submission" date="2021-03" db="EMBL/GenBank/DDBJ databases">
        <title>Draft genome sequence of rust myrtle Austropuccinia psidii MF-1, a brazilian biotype.</title>
        <authorList>
            <person name="Quecine M.C."/>
            <person name="Pachon D.M.R."/>
            <person name="Bonatelli M.L."/>
            <person name="Correr F.H."/>
            <person name="Franceschini L.M."/>
            <person name="Leite T.F."/>
            <person name="Margarido G.R.A."/>
            <person name="Almeida C.A."/>
            <person name="Ferrarezi J.A."/>
            <person name="Labate C.A."/>
        </authorList>
    </citation>
    <scope>NUCLEOTIDE SEQUENCE</scope>
    <source>
        <strain evidence="1">MF-1</strain>
    </source>
</reference>
<dbReference type="AlphaFoldDB" id="A0A9Q3BG09"/>
<dbReference type="Proteomes" id="UP000765509">
    <property type="component" value="Unassembled WGS sequence"/>
</dbReference>
<evidence type="ECO:0000313" key="1">
    <source>
        <dbReference type="EMBL" id="MBW0464971.1"/>
    </source>
</evidence>
<protein>
    <submittedName>
        <fullName evidence="1">Uncharacterized protein</fullName>
    </submittedName>
</protein>
<evidence type="ECO:0000313" key="2">
    <source>
        <dbReference type="Proteomes" id="UP000765509"/>
    </source>
</evidence>